<dbReference type="InterPro" id="IPR014136">
    <property type="entry name" value="TraA_Ti"/>
</dbReference>
<dbReference type="CDD" id="cd18809">
    <property type="entry name" value="SF1_C_RecD"/>
    <property type="match status" value="1"/>
</dbReference>
<comment type="similarity">
    <text evidence="1">Belongs to the MobA/MobL family.</text>
</comment>
<evidence type="ECO:0000313" key="7">
    <source>
        <dbReference type="Proteomes" id="UP001139721"/>
    </source>
</evidence>
<feature type="coiled-coil region" evidence="3">
    <location>
        <begin position="778"/>
        <end position="805"/>
    </location>
</feature>
<reference evidence="6" key="1">
    <citation type="submission" date="2021-11" db="EMBL/GenBank/DDBJ databases">
        <title>Legionella maioricencis sp. nov., a new species isolated from hot water samples in Mallorca.</title>
        <authorList>
            <person name="Crespi S."/>
            <person name="Drasar V."/>
            <person name="Salva-Serra F."/>
            <person name="Jaen-Luchoro D."/>
            <person name="Pineiro-Iglesias B."/>
            <person name="Aliaga F."/>
            <person name="Fernandez-Juarez V."/>
            <person name="Coll G."/>
            <person name="Moore E.R.B."/>
            <person name="Bennasar-Figueras A."/>
        </authorList>
    </citation>
    <scope>NUCLEOTIDE SEQUENCE</scope>
    <source>
        <strain evidence="6">HCPI-6</strain>
    </source>
</reference>
<dbReference type="InterPro" id="IPR027351">
    <property type="entry name" value="(+)RNA_virus_helicase_core_dom"/>
</dbReference>
<dbReference type="InterPro" id="IPR005053">
    <property type="entry name" value="MobA_MobL"/>
</dbReference>
<dbReference type="Gene3D" id="3.40.50.300">
    <property type="entry name" value="P-loop containing nucleotide triphosphate hydrolases"/>
    <property type="match status" value="2"/>
</dbReference>
<evidence type="ECO:0000256" key="3">
    <source>
        <dbReference type="SAM" id="Coils"/>
    </source>
</evidence>
<dbReference type="Proteomes" id="UP001139721">
    <property type="component" value="Unassembled WGS sequence"/>
</dbReference>
<dbReference type="GO" id="GO:0005524">
    <property type="term" value="F:ATP binding"/>
    <property type="evidence" value="ECO:0007669"/>
    <property type="project" value="InterPro"/>
</dbReference>
<organism evidence="6 7">
    <name type="scientific">Legionella maioricensis</name>
    <dbReference type="NCBI Taxonomy" id="2896528"/>
    <lineage>
        <taxon>Bacteria</taxon>
        <taxon>Pseudomonadati</taxon>
        <taxon>Pseudomonadota</taxon>
        <taxon>Gammaproteobacteria</taxon>
        <taxon>Legionellales</taxon>
        <taxon>Legionellaceae</taxon>
        <taxon>Legionella</taxon>
    </lineage>
</organism>
<evidence type="ECO:0000313" key="6">
    <source>
        <dbReference type="EMBL" id="MCL9685746.1"/>
    </source>
</evidence>
<dbReference type="InterPro" id="IPR027417">
    <property type="entry name" value="P-loop_NTPase"/>
</dbReference>
<evidence type="ECO:0000259" key="4">
    <source>
        <dbReference type="Pfam" id="PF01443"/>
    </source>
</evidence>
<feature type="domain" description="(+)RNA virus helicase C-terminal" evidence="4">
    <location>
        <begin position="638"/>
        <end position="692"/>
    </location>
</feature>
<dbReference type="AlphaFoldDB" id="A0A9X2ID06"/>
<dbReference type="Pfam" id="PF03389">
    <property type="entry name" value="MobA_MobL"/>
    <property type="match status" value="1"/>
</dbReference>
<evidence type="ECO:0000259" key="5">
    <source>
        <dbReference type="Pfam" id="PF03389"/>
    </source>
</evidence>
<dbReference type="CDD" id="cd17933">
    <property type="entry name" value="DEXSc_RecD-like"/>
    <property type="match status" value="1"/>
</dbReference>
<dbReference type="NCBIfam" id="TIGR02768">
    <property type="entry name" value="TraA_Ti"/>
    <property type="match status" value="1"/>
</dbReference>
<dbReference type="Pfam" id="PF13604">
    <property type="entry name" value="AAA_30"/>
    <property type="match status" value="1"/>
</dbReference>
<dbReference type="Gene3D" id="3.30.930.30">
    <property type="match status" value="1"/>
</dbReference>
<name>A0A9X2ID06_9GAMM</name>
<keyword evidence="2" id="KW-0184">Conjugation</keyword>
<gene>
    <name evidence="6" type="primary">traA</name>
    <name evidence="6" type="ORF">LOX96_16720</name>
</gene>
<evidence type="ECO:0000256" key="1">
    <source>
        <dbReference type="ARBA" id="ARBA00010873"/>
    </source>
</evidence>
<dbReference type="EMBL" id="JAJKBJ010000037">
    <property type="protein sequence ID" value="MCL9685746.1"/>
    <property type="molecule type" value="Genomic_DNA"/>
</dbReference>
<comment type="caution">
    <text evidence="6">The sequence shown here is derived from an EMBL/GenBank/DDBJ whole genome shotgun (WGS) entry which is preliminary data.</text>
</comment>
<feature type="domain" description="MobA/MobL protein" evidence="5">
    <location>
        <begin position="18"/>
        <end position="156"/>
    </location>
</feature>
<dbReference type="RefSeq" id="WP_250420662.1">
    <property type="nucleotide sequence ID" value="NZ_JAJKBJ010000037.1"/>
</dbReference>
<protein>
    <submittedName>
        <fullName evidence="6">Ti-type conjugative transfer relaxase TraA</fullName>
    </submittedName>
</protein>
<dbReference type="InterPro" id="IPR050534">
    <property type="entry name" value="Coronavir_polyprotein_1ab"/>
</dbReference>
<dbReference type="PANTHER" id="PTHR43788">
    <property type="entry name" value="DNA2/NAM7 HELICASE FAMILY MEMBER"/>
    <property type="match status" value="1"/>
</dbReference>
<sequence>MAIAFAQVSIHSRAKGHSALAASSYRTASKLYDKRTGITYDYSKRNDIVFSEILLPDGSSLEYQDREFLWNQVELAEKRSDAQICKDIVLALPKELSTEHHLELTKRFAMAYFVEQGLPVDFAIHDHGDGNPHAHILTTTRRLEHNKFSRYKARDLNPVFAKRFIVEQDYWGERWRECQNNYFIEHQLELSVDLNHIISERHAGRFRNEMEHYKAEENQLIKSARVEIARSNPEVFLQKIMQAHSVFTRRDIERLVFKTFEHTQHSNEYLNSVAQTLAHHSVVYLGKNERGIDSYTTQEHYLREGSLLNHVEQLYTRFTHVSNASLDALIENYQLNDEQAEAIKYLAKGCDINVLIGRPGVGKSYLLKPLKEHYESINYQVIGTSLSGKVAKALQAETGIPSSTIASLIYRLRTNQITLTKEHILVVDEAGMVDVSSMGYLLETVNKAGAKIILVGDPDQLKPINKGEIFRGIAARIGYIELEQIKRQRDLNDRKASLALAYGQVADAINHYSSKGAIHFADECDEAVHVLINQWQQNKTTESIKEHVILAFTKASVELLNLKARVVLQEQGLVQREQYEYRSQNGAKKIQLALGERILFRQNNKELGIRNGELAIITRINANELHALLDSGEKVVIPKTYAFIDYGYALTVHKSQGMTINHASVLIDSPYWDKNLAFVAMTRHRDSLNLYTSKHHHPDLNALIKTLSRSTTKDNVIDWPLDFAMRAGFEPDSLIGKAINRLTQAAHLIKDKWNYIVNYERYLNRQKLNAQNKHYQQSRTLGHKIAQLLDEAAELRKQFRLVEKEAALRGKKQLEHPRFEALYQQSLERDKRAAQVVNEQKVLTGITLKGLEVIKPYAERYERYQSLTTLAQIPMGESLPEKLAEQVAQIDIQKDRYHLNSVAKAYNKSPEILITRIKQVQQLQREKIWHMLCKEHPVLAQYERLNVQSAKIQGYTGEQHRKQLGETAAAIMTNKELVSSLQKNLPKIAKAIHERANRLKEQGHSL</sequence>
<dbReference type="Pfam" id="PF01443">
    <property type="entry name" value="Viral_helicase1"/>
    <property type="match status" value="1"/>
</dbReference>
<accession>A0A9X2ID06</accession>
<dbReference type="Gene3D" id="2.30.30.940">
    <property type="match status" value="1"/>
</dbReference>
<evidence type="ECO:0000256" key="2">
    <source>
        <dbReference type="ARBA" id="ARBA00022971"/>
    </source>
</evidence>
<dbReference type="SUPFAM" id="SSF52540">
    <property type="entry name" value="P-loop containing nucleoside triphosphate hydrolases"/>
    <property type="match status" value="2"/>
</dbReference>
<proteinExistence type="inferred from homology"/>
<keyword evidence="7" id="KW-1185">Reference proteome</keyword>
<keyword evidence="3" id="KW-0175">Coiled coil</keyword>